<dbReference type="OrthoDB" id="5405281at2"/>
<sequence length="222" mass="23699">MKRTAKNTRLRIGVIDTGINPWHSHVRGGVYGCRIFLDGRGKVREDDDFRDLVGHGTAVAGILRQQLSDLEIFSVRVFEHDLTSYPSLVARAVLRAAAEGCSLLNLSLGMSPGPGSDLLTMACTEVLAAGCTIVAAGRPDSSQVLPASIPGVLGTIADDLVPVGEISVDHGRRYPYAASGSPRDLEGVKRSDNLWGNSFACARVTAHIARFGPSTRAHRLVQ</sequence>
<dbReference type="GO" id="GO:0004252">
    <property type="term" value="F:serine-type endopeptidase activity"/>
    <property type="evidence" value="ECO:0007669"/>
    <property type="project" value="InterPro"/>
</dbReference>
<evidence type="ECO:0000256" key="4">
    <source>
        <dbReference type="ARBA" id="ARBA00022825"/>
    </source>
</evidence>
<dbReference type="InterPro" id="IPR050131">
    <property type="entry name" value="Peptidase_S8_subtilisin-like"/>
</dbReference>
<dbReference type="PANTHER" id="PTHR43806:SF11">
    <property type="entry name" value="CEREVISIN-RELATED"/>
    <property type="match status" value="1"/>
</dbReference>
<proteinExistence type="inferred from homology"/>
<comment type="caution">
    <text evidence="5">Lacks conserved residue(s) required for the propagation of feature annotation.</text>
</comment>
<dbReference type="Gene3D" id="3.40.50.200">
    <property type="entry name" value="Peptidase S8/S53 domain"/>
    <property type="match status" value="1"/>
</dbReference>
<evidence type="ECO:0000256" key="5">
    <source>
        <dbReference type="PROSITE-ProRule" id="PRU01240"/>
    </source>
</evidence>
<evidence type="ECO:0000313" key="7">
    <source>
        <dbReference type="EMBL" id="TWJ18732.1"/>
    </source>
</evidence>
<keyword evidence="2" id="KW-0645">Protease</keyword>
<accession>A0A562VLM7</accession>
<keyword evidence="3" id="KW-0378">Hydrolase</keyword>
<keyword evidence="4" id="KW-0720">Serine protease</keyword>
<dbReference type="AlphaFoldDB" id="A0A562VLM7"/>
<dbReference type="PANTHER" id="PTHR43806">
    <property type="entry name" value="PEPTIDASE S8"/>
    <property type="match status" value="1"/>
</dbReference>
<gene>
    <name evidence="7" type="ORF">JN12_02552</name>
</gene>
<evidence type="ECO:0000256" key="1">
    <source>
        <dbReference type="ARBA" id="ARBA00011073"/>
    </source>
</evidence>
<name>A0A562VLM7_9BACT</name>
<feature type="domain" description="Peptidase S8/S53" evidence="6">
    <location>
        <begin position="11"/>
        <end position="167"/>
    </location>
</feature>
<evidence type="ECO:0000313" key="8">
    <source>
        <dbReference type="Proteomes" id="UP000319449"/>
    </source>
</evidence>
<reference evidence="7 8" key="1">
    <citation type="submission" date="2019-07" db="EMBL/GenBank/DDBJ databases">
        <title>Genomic Encyclopedia of Archaeal and Bacterial Type Strains, Phase II (KMG-II): from individual species to whole genera.</title>
        <authorList>
            <person name="Goeker M."/>
        </authorList>
    </citation>
    <scope>NUCLEOTIDE SEQUENCE [LARGE SCALE GENOMIC DNA]</scope>
    <source>
        <strain evidence="7 8">ATCC BAA-1139</strain>
    </source>
</reference>
<dbReference type="PROSITE" id="PS51892">
    <property type="entry name" value="SUBTILASE"/>
    <property type="match status" value="1"/>
</dbReference>
<dbReference type="Proteomes" id="UP000319449">
    <property type="component" value="Unassembled WGS sequence"/>
</dbReference>
<dbReference type="InterPro" id="IPR036852">
    <property type="entry name" value="Peptidase_S8/S53_dom_sf"/>
</dbReference>
<dbReference type="RefSeq" id="WP_145023323.1">
    <property type="nucleotide sequence ID" value="NZ_VLLN01000015.1"/>
</dbReference>
<protein>
    <submittedName>
        <fullName evidence="7">Subtilase family protein</fullName>
    </submittedName>
</protein>
<dbReference type="EMBL" id="VLLN01000015">
    <property type="protein sequence ID" value="TWJ18732.1"/>
    <property type="molecule type" value="Genomic_DNA"/>
</dbReference>
<evidence type="ECO:0000259" key="6">
    <source>
        <dbReference type="Pfam" id="PF00082"/>
    </source>
</evidence>
<keyword evidence="8" id="KW-1185">Reference proteome</keyword>
<dbReference type="Pfam" id="PF00082">
    <property type="entry name" value="Peptidase_S8"/>
    <property type="match status" value="1"/>
</dbReference>
<dbReference type="SUPFAM" id="SSF52743">
    <property type="entry name" value="Subtilisin-like"/>
    <property type="match status" value="1"/>
</dbReference>
<comment type="similarity">
    <text evidence="1 5">Belongs to the peptidase S8 family.</text>
</comment>
<evidence type="ECO:0000256" key="2">
    <source>
        <dbReference type="ARBA" id="ARBA00022670"/>
    </source>
</evidence>
<dbReference type="InterPro" id="IPR000209">
    <property type="entry name" value="Peptidase_S8/S53_dom"/>
</dbReference>
<organism evidence="7 8">
    <name type="scientific">Geobacter argillaceus</name>
    <dbReference type="NCBI Taxonomy" id="345631"/>
    <lineage>
        <taxon>Bacteria</taxon>
        <taxon>Pseudomonadati</taxon>
        <taxon>Thermodesulfobacteriota</taxon>
        <taxon>Desulfuromonadia</taxon>
        <taxon>Geobacterales</taxon>
        <taxon>Geobacteraceae</taxon>
        <taxon>Geobacter</taxon>
    </lineage>
</organism>
<dbReference type="GO" id="GO:0006508">
    <property type="term" value="P:proteolysis"/>
    <property type="evidence" value="ECO:0007669"/>
    <property type="project" value="UniProtKB-KW"/>
</dbReference>
<comment type="caution">
    <text evidence="7">The sequence shown here is derived from an EMBL/GenBank/DDBJ whole genome shotgun (WGS) entry which is preliminary data.</text>
</comment>
<evidence type="ECO:0000256" key="3">
    <source>
        <dbReference type="ARBA" id="ARBA00022801"/>
    </source>
</evidence>